<evidence type="ECO:0000256" key="3">
    <source>
        <dbReference type="ARBA" id="ARBA00009550"/>
    </source>
</evidence>
<evidence type="ECO:0000256" key="1">
    <source>
        <dbReference type="ARBA" id="ARBA00004123"/>
    </source>
</evidence>
<feature type="region of interest" description="Disordered" evidence="9">
    <location>
        <begin position="1"/>
        <end position="30"/>
    </location>
</feature>
<gene>
    <name evidence="11" type="ORF">F3Y22_tig00110020pilonHSYRG00371</name>
</gene>
<accession>A0A6A3BLU5</accession>
<comment type="similarity">
    <text evidence="3">Belongs to the taxilin family.</text>
</comment>
<dbReference type="EMBL" id="VEPZ02000817">
    <property type="protein sequence ID" value="KAE8717970.1"/>
    <property type="molecule type" value="Genomic_DNA"/>
</dbReference>
<dbReference type="InterPro" id="IPR036388">
    <property type="entry name" value="WH-like_DNA-bd_sf"/>
</dbReference>
<dbReference type="PANTHER" id="PTHR10445:SF2">
    <property type="entry name" value="TRANSCRIPTION INITIATION FACTOR IIF, BETA SUBUNIT"/>
    <property type="match status" value="1"/>
</dbReference>
<dbReference type="SUPFAM" id="SSF46785">
    <property type="entry name" value="Winged helix' DNA-binding domain"/>
    <property type="match status" value="1"/>
</dbReference>
<keyword evidence="8" id="KW-0539">Nucleus</keyword>
<comment type="subcellular location">
    <subcellularLocation>
        <location evidence="1">Nucleus</location>
    </subcellularLocation>
</comment>
<keyword evidence="5" id="KW-0103">Bromodomain</keyword>
<dbReference type="InterPro" id="IPR011039">
    <property type="entry name" value="TFIIF_interaction"/>
</dbReference>
<dbReference type="Gene3D" id="1.20.920.10">
    <property type="entry name" value="Bromodomain-like"/>
    <property type="match status" value="1"/>
</dbReference>
<name>A0A6A3BLU5_HIBSY</name>
<dbReference type="SUPFAM" id="SSF50916">
    <property type="entry name" value="Rap30/74 interaction domains"/>
    <property type="match status" value="1"/>
</dbReference>
<evidence type="ECO:0000256" key="5">
    <source>
        <dbReference type="ARBA" id="ARBA00023117"/>
    </source>
</evidence>
<evidence type="ECO:0000256" key="2">
    <source>
        <dbReference type="ARBA" id="ARBA00009543"/>
    </source>
</evidence>
<organism evidence="11 12">
    <name type="scientific">Hibiscus syriacus</name>
    <name type="common">Rose of Sharon</name>
    <dbReference type="NCBI Taxonomy" id="106335"/>
    <lineage>
        <taxon>Eukaryota</taxon>
        <taxon>Viridiplantae</taxon>
        <taxon>Streptophyta</taxon>
        <taxon>Embryophyta</taxon>
        <taxon>Tracheophyta</taxon>
        <taxon>Spermatophyta</taxon>
        <taxon>Magnoliopsida</taxon>
        <taxon>eudicotyledons</taxon>
        <taxon>Gunneridae</taxon>
        <taxon>Pentapetalae</taxon>
        <taxon>rosids</taxon>
        <taxon>malvids</taxon>
        <taxon>Malvales</taxon>
        <taxon>Malvaceae</taxon>
        <taxon>Malvoideae</taxon>
        <taxon>Hibiscus</taxon>
    </lineage>
</organism>
<dbReference type="Proteomes" id="UP000436088">
    <property type="component" value="Unassembled WGS sequence"/>
</dbReference>
<dbReference type="Pfam" id="PF09728">
    <property type="entry name" value="Taxilin"/>
    <property type="match status" value="1"/>
</dbReference>
<dbReference type="GO" id="GO:0019905">
    <property type="term" value="F:syntaxin binding"/>
    <property type="evidence" value="ECO:0007669"/>
    <property type="project" value="InterPro"/>
</dbReference>
<feature type="region of interest" description="Disordered" evidence="9">
    <location>
        <begin position="179"/>
        <end position="209"/>
    </location>
</feature>
<dbReference type="InterPro" id="IPR003196">
    <property type="entry name" value="TFIIF_beta"/>
</dbReference>
<evidence type="ECO:0000313" key="11">
    <source>
        <dbReference type="EMBL" id="KAE8717970.1"/>
    </source>
</evidence>
<dbReference type="GO" id="GO:0005674">
    <property type="term" value="C:transcription factor TFIIF complex"/>
    <property type="evidence" value="ECO:0007669"/>
    <property type="project" value="InterPro"/>
</dbReference>
<evidence type="ECO:0000256" key="6">
    <source>
        <dbReference type="ARBA" id="ARBA00023125"/>
    </source>
</evidence>
<dbReference type="AlphaFoldDB" id="A0A6A3BLU5"/>
<proteinExistence type="inferred from homology"/>
<dbReference type="SUPFAM" id="SSF47370">
    <property type="entry name" value="Bromodomain"/>
    <property type="match status" value="1"/>
</dbReference>
<dbReference type="InterPro" id="IPR036390">
    <property type="entry name" value="WH_DNA-bd_sf"/>
</dbReference>
<dbReference type="InterPro" id="IPR026183">
    <property type="entry name" value="Taxilin_fam"/>
</dbReference>
<comment type="caution">
    <text evidence="11">The sequence shown here is derived from an EMBL/GenBank/DDBJ whole genome shotgun (WGS) entry which is preliminary data.</text>
</comment>
<dbReference type="GO" id="GO:0006367">
    <property type="term" value="P:transcription initiation at RNA polymerase II promoter"/>
    <property type="evidence" value="ECO:0007669"/>
    <property type="project" value="InterPro"/>
</dbReference>
<evidence type="ECO:0000256" key="4">
    <source>
        <dbReference type="ARBA" id="ARBA00023015"/>
    </source>
</evidence>
<evidence type="ECO:0000256" key="8">
    <source>
        <dbReference type="ARBA" id="ARBA00023242"/>
    </source>
</evidence>
<dbReference type="Pfam" id="PF02270">
    <property type="entry name" value="TFIIF_beta"/>
    <property type="match status" value="1"/>
</dbReference>
<dbReference type="GO" id="GO:0003743">
    <property type="term" value="F:translation initiation factor activity"/>
    <property type="evidence" value="ECO:0007669"/>
    <property type="project" value="UniProtKB-KW"/>
</dbReference>
<comment type="similarity">
    <text evidence="2">Belongs to the TFIIF beta subunit family.</text>
</comment>
<dbReference type="GO" id="GO:0003677">
    <property type="term" value="F:DNA binding"/>
    <property type="evidence" value="ECO:0007669"/>
    <property type="project" value="UniProtKB-KW"/>
</dbReference>
<sequence>MSSTGHGITLKQNDVAHSSGSDHKRKSKKAGAEHSLHFHSLLCSSLLFQWKHKNNELNSLSPILEHKWAWPFMQPVDIKGLGLHKVIENPMDFSTIKNQMEAKDGTGYKNVRAICADEKRCEEEEAEAQLNMQLVRGSSHAEMLQAISNEIPYSFQFYEVDTHLEQLRDTVIRKCRKMSTEEKRNPGTAIARLSPEDLTVGGGSEAKSTDLKETYLSESADGSLMIPQDECKRVSTERQNIRLDVSAGFHNAIKDVTNKLEEQKNECLSQLKENEMSIDKLKQFADQYDLAEQQFEQKIRLKQKTLELELADLKIKQHEERLIQEQVLCAYVICLGWLTPDFGKEVLSEARTVEETTGEDEEPERKARIVVPTGEDEESEIKARIVVPIFRTFRLPKEISMENKDIYLETSKAERSMWLMKCPRLVSRSLQRPQPSSSSSSASASPSHAVAKVILSIDPRVSSDDNDSSSPQFTMDLVGTETGDVPKSYSMDMTKDFVPMSVFSQTSQGKLAVEGKILNKFDMRPHDENIENYGKLCRERTNKSMNKSRQIQVIDNDNGSHMRPMPGMIIAAVFNEKKKAPAKTLDTKRTRRDRGEMEDIMFKLFERQTNWTLRQLIQETDQPEQFLKDILKDLCIYNNKGTNQGSYELKPEYKKATDGTNS</sequence>
<keyword evidence="4" id="KW-0805">Transcription regulation</keyword>
<dbReference type="Gene3D" id="1.10.10.10">
    <property type="entry name" value="Winged helix-like DNA-binding domain superfamily/Winged helix DNA-binding domain"/>
    <property type="match status" value="1"/>
</dbReference>
<dbReference type="InterPro" id="IPR040450">
    <property type="entry name" value="TFIIF_beta_HTH"/>
</dbReference>
<dbReference type="PANTHER" id="PTHR10445">
    <property type="entry name" value="GENERAL TRANSCRIPTION FACTOR IIF SUBUNIT 2"/>
    <property type="match status" value="1"/>
</dbReference>
<reference evidence="11" key="1">
    <citation type="submission" date="2019-09" db="EMBL/GenBank/DDBJ databases">
        <title>Draft genome information of white flower Hibiscus syriacus.</title>
        <authorList>
            <person name="Kim Y.-M."/>
        </authorList>
    </citation>
    <scope>NUCLEOTIDE SEQUENCE [LARGE SCALE GENOMIC DNA]</scope>
    <source>
        <strain evidence="11">YM2019G1</strain>
    </source>
</reference>
<evidence type="ECO:0000256" key="7">
    <source>
        <dbReference type="ARBA" id="ARBA00023163"/>
    </source>
</evidence>
<protein>
    <submittedName>
        <fullName evidence="11">Transcription initiation factor IIF isoform 3</fullName>
    </submittedName>
</protein>
<keyword evidence="7" id="KW-0804">Transcription</keyword>
<keyword evidence="6" id="KW-0238">DNA-binding</keyword>
<feature type="compositionally biased region" description="Polar residues" evidence="9">
    <location>
        <begin position="1"/>
        <end position="19"/>
    </location>
</feature>
<feature type="domain" description="TFIIF beta subunit HTH" evidence="10">
    <location>
        <begin position="591"/>
        <end position="654"/>
    </location>
</feature>
<dbReference type="FunFam" id="1.10.10.10:FF:000035">
    <property type="entry name" value="General transcription factor IIF subunit 2"/>
    <property type="match status" value="1"/>
</dbReference>
<keyword evidence="12" id="KW-1185">Reference proteome</keyword>
<dbReference type="InterPro" id="IPR036427">
    <property type="entry name" value="Bromodomain-like_sf"/>
</dbReference>
<evidence type="ECO:0000313" key="12">
    <source>
        <dbReference type="Proteomes" id="UP000436088"/>
    </source>
</evidence>
<evidence type="ECO:0000256" key="9">
    <source>
        <dbReference type="SAM" id="MobiDB-lite"/>
    </source>
</evidence>
<evidence type="ECO:0000259" key="10">
    <source>
        <dbReference type="Pfam" id="PF02270"/>
    </source>
</evidence>